<reference evidence="1 2" key="1">
    <citation type="submission" date="2017-02" db="EMBL/GenBank/DDBJ databases">
        <authorList>
            <person name="Peterson S.W."/>
        </authorList>
    </citation>
    <scope>NUCLEOTIDE SEQUENCE [LARGE SCALE GENOMIC DNA]</scope>
    <source>
        <strain evidence="1 2">LMG 22410</strain>
    </source>
</reference>
<dbReference type="AlphaFoldDB" id="A0A1R4G4S6"/>
<accession>A0A1R4G4S6</accession>
<evidence type="ECO:0000313" key="1">
    <source>
        <dbReference type="EMBL" id="SJM63012.1"/>
    </source>
</evidence>
<gene>
    <name evidence="1" type="ORF">CZ674_08675</name>
</gene>
<proteinExistence type="predicted"/>
<dbReference type="Proteomes" id="UP000195787">
    <property type="component" value="Unassembled WGS sequence"/>
</dbReference>
<sequence length="45" mass="5199">MPLCFLECESRYEESDLRTVLLYKFPHALAEHGSNKNICIEDDAP</sequence>
<evidence type="ECO:0000313" key="2">
    <source>
        <dbReference type="Proteomes" id="UP000195787"/>
    </source>
</evidence>
<keyword evidence="2" id="KW-1185">Reference proteome</keyword>
<name>A0A1R4G4S6_9MICO</name>
<organism evidence="1 2">
    <name type="scientific">Agrococcus casei LMG 22410</name>
    <dbReference type="NCBI Taxonomy" id="1255656"/>
    <lineage>
        <taxon>Bacteria</taxon>
        <taxon>Bacillati</taxon>
        <taxon>Actinomycetota</taxon>
        <taxon>Actinomycetes</taxon>
        <taxon>Micrococcales</taxon>
        <taxon>Microbacteriaceae</taxon>
        <taxon>Agrococcus</taxon>
    </lineage>
</organism>
<protein>
    <submittedName>
        <fullName evidence="1">Uncharacterized protein</fullName>
    </submittedName>
</protein>
<dbReference type="EMBL" id="FUHU01000037">
    <property type="protein sequence ID" value="SJM63012.1"/>
    <property type="molecule type" value="Genomic_DNA"/>
</dbReference>